<proteinExistence type="predicted"/>
<dbReference type="RefSeq" id="XP_030959832.1">
    <property type="nucleotide sequence ID" value="XM_031103972.1"/>
</dbReference>
<dbReference type="InParanoid" id="A0A7N2LAB0"/>
<dbReference type="Gene3D" id="2.120.10.80">
    <property type="entry name" value="Kelch-type beta propeller"/>
    <property type="match status" value="1"/>
</dbReference>
<accession>A0A7N2LAB0</accession>
<reference evidence="1 2" key="1">
    <citation type="journal article" date="2016" name="G3 (Bethesda)">
        <title>First Draft Assembly and Annotation of the Genome of a California Endemic Oak Quercus lobata Nee (Fagaceae).</title>
        <authorList>
            <person name="Sork V.L."/>
            <person name="Fitz-Gibbon S.T."/>
            <person name="Puiu D."/>
            <person name="Crepeau M."/>
            <person name="Gugger P.F."/>
            <person name="Sherman R."/>
            <person name="Stevens K."/>
            <person name="Langley C.H."/>
            <person name="Pellegrini M."/>
            <person name="Salzberg S.L."/>
        </authorList>
    </citation>
    <scope>NUCLEOTIDE SEQUENCE [LARGE SCALE GENOMIC DNA]</scope>
    <source>
        <strain evidence="1 2">cv. SW786</strain>
    </source>
</reference>
<dbReference type="Proteomes" id="UP000594261">
    <property type="component" value="Chromosome 3"/>
</dbReference>
<dbReference type="GO" id="GO:0005829">
    <property type="term" value="C:cytosol"/>
    <property type="evidence" value="ECO:0007669"/>
    <property type="project" value="TreeGrafter"/>
</dbReference>
<dbReference type="KEGG" id="qlo:115981675"/>
<dbReference type="PANTHER" id="PTHR24414">
    <property type="entry name" value="F-BOX/KELCH-REPEAT PROTEIN SKIP4"/>
    <property type="match status" value="1"/>
</dbReference>
<dbReference type="InterPro" id="IPR015915">
    <property type="entry name" value="Kelch-typ_b-propeller"/>
</dbReference>
<dbReference type="OMA" id="SHVWIEI"/>
<dbReference type="AlphaFoldDB" id="A0A7N2LAB0"/>
<dbReference type="EMBL" id="LRBV02000003">
    <property type="status" value="NOT_ANNOTATED_CDS"/>
    <property type="molecule type" value="Genomic_DNA"/>
</dbReference>
<evidence type="ECO:0000313" key="2">
    <source>
        <dbReference type="Proteomes" id="UP000594261"/>
    </source>
</evidence>
<dbReference type="Gramene" id="QL03p059196:mrna">
    <property type="protein sequence ID" value="QL03p059196:mrna:CDS:1"/>
    <property type="gene ID" value="QL03p059196"/>
</dbReference>
<gene>
    <name evidence="1" type="primary">LOC115981675</name>
</gene>
<sequence>MAKHQTVVDEEEEAPIHGDILEAILTHVPLIDLVPACHVSTSWKGAVFSSLRHLNPVKPWLIVHAQSTRYPYTTTSHAYDPRSHVWVDIEQPSIKYVSTLRSSHSNLLYMQSPFRFVFSSDPLQLTWHRAVAPMVWRPDPIVALVGERVVIAGGACDFGDDPLAVETYDLKTRAWDTCDDMPAILKDSCASTWLSVAVDKLKMYVMEKCSGATHSFDPITKTWQGPYDLRPDQNVFSSIIGFVNDRMFVVGLVGEAENVKSVKMWEVKGEMLDMKTEVSEMPKELVAKLIGQSPRVTSIGMNSVGNFVFLHNPSDPAEVIVCEVQNGASFCSWGSVGNAVVDDGSRIVKNLVYTCANVGLGELHQALRSGDRRFTIKEEME</sequence>
<dbReference type="SUPFAM" id="SSF117281">
    <property type="entry name" value="Kelch motif"/>
    <property type="match status" value="1"/>
</dbReference>
<dbReference type="PANTHER" id="PTHR24414:SF44">
    <property type="entry name" value="F-BOX DOMAIN-CONTAINING PROTEIN"/>
    <property type="match status" value="1"/>
</dbReference>
<name>A0A7N2LAB0_QUELO</name>
<dbReference type="GeneID" id="115981675"/>
<keyword evidence="2" id="KW-1185">Reference proteome</keyword>
<dbReference type="OrthoDB" id="1854110at2759"/>
<organism evidence="1 2">
    <name type="scientific">Quercus lobata</name>
    <name type="common">Valley oak</name>
    <dbReference type="NCBI Taxonomy" id="97700"/>
    <lineage>
        <taxon>Eukaryota</taxon>
        <taxon>Viridiplantae</taxon>
        <taxon>Streptophyta</taxon>
        <taxon>Embryophyta</taxon>
        <taxon>Tracheophyta</taxon>
        <taxon>Spermatophyta</taxon>
        <taxon>Magnoliopsida</taxon>
        <taxon>eudicotyledons</taxon>
        <taxon>Gunneridae</taxon>
        <taxon>Pentapetalae</taxon>
        <taxon>rosids</taxon>
        <taxon>fabids</taxon>
        <taxon>Fagales</taxon>
        <taxon>Fagaceae</taxon>
        <taxon>Quercus</taxon>
    </lineage>
</organism>
<dbReference type="GO" id="GO:0043161">
    <property type="term" value="P:proteasome-mediated ubiquitin-dependent protein catabolic process"/>
    <property type="evidence" value="ECO:0007669"/>
    <property type="project" value="TreeGrafter"/>
</dbReference>
<dbReference type="GO" id="GO:0005634">
    <property type="term" value="C:nucleus"/>
    <property type="evidence" value="ECO:0007669"/>
    <property type="project" value="TreeGrafter"/>
</dbReference>
<dbReference type="InterPro" id="IPR050354">
    <property type="entry name" value="F-box/kelch-repeat_ARATH"/>
</dbReference>
<evidence type="ECO:0008006" key="3">
    <source>
        <dbReference type="Google" id="ProtNLM"/>
    </source>
</evidence>
<dbReference type="FunCoup" id="A0A7N2LAB0">
    <property type="interactions" value="952"/>
</dbReference>
<reference evidence="1" key="2">
    <citation type="submission" date="2021-01" db="UniProtKB">
        <authorList>
            <consortium name="EnsemblPlants"/>
        </authorList>
    </citation>
    <scope>IDENTIFICATION</scope>
</reference>
<evidence type="ECO:0000313" key="1">
    <source>
        <dbReference type="EnsemblPlants" id="QL03p059196:mrna:CDS:1"/>
    </source>
</evidence>
<protein>
    <recommendedName>
        <fullName evidence="3">F-box/kelch-repeat protein</fullName>
    </recommendedName>
</protein>
<dbReference type="EnsemblPlants" id="QL03p059196:mrna">
    <property type="protein sequence ID" value="QL03p059196:mrna:CDS:1"/>
    <property type="gene ID" value="QL03p059196"/>
</dbReference>